<dbReference type="CDD" id="cd17546">
    <property type="entry name" value="REC_hyHK_CKI1_RcsC-like"/>
    <property type="match status" value="1"/>
</dbReference>
<feature type="domain" description="Response regulatory" evidence="4">
    <location>
        <begin position="2"/>
        <end position="130"/>
    </location>
</feature>
<comment type="caution">
    <text evidence="5">The sequence shown here is derived from an EMBL/GenBank/DDBJ whole genome shotgun (WGS) entry which is preliminary data.</text>
</comment>
<sequence length="163" mass="18243">MHLLVAEDNVVNQKLMTRIVLRTIGGCTLSIVNNGQECLDYLASPPEICPRPDIILMDSIMPVMDGFEATRIIRTVPPFSTDVQLRRTPIITMAPPGLPLPLRRYVQEHDGLLSKPIRVSHLKRLLLQHSRFQPQHVPGVGMVMAPVWSPVAIRAFSGPRSRL</sequence>
<dbReference type="EMBL" id="JAJTJA010000001">
    <property type="protein sequence ID" value="KAH8705234.1"/>
    <property type="molecule type" value="Genomic_DNA"/>
</dbReference>
<evidence type="ECO:0000256" key="1">
    <source>
        <dbReference type="ARBA" id="ARBA00022553"/>
    </source>
</evidence>
<dbReference type="Gene3D" id="3.40.50.2300">
    <property type="match status" value="1"/>
</dbReference>
<dbReference type="InterPro" id="IPR011006">
    <property type="entry name" value="CheY-like_superfamily"/>
</dbReference>
<keyword evidence="2" id="KW-0902">Two-component regulatory system</keyword>
<dbReference type="RefSeq" id="XP_046077855.1">
    <property type="nucleotide sequence ID" value="XM_046214828.1"/>
</dbReference>
<name>A0AAD4Q3N6_9EURO</name>
<dbReference type="PROSITE" id="PS50110">
    <property type="entry name" value="RESPONSE_REGULATORY"/>
    <property type="match status" value="1"/>
</dbReference>
<feature type="modified residue" description="4-aspartylphosphate" evidence="3">
    <location>
        <position position="58"/>
    </location>
</feature>
<dbReference type="Proteomes" id="UP001201262">
    <property type="component" value="Unassembled WGS sequence"/>
</dbReference>
<dbReference type="AlphaFoldDB" id="A0AAD4Q3N6"/>
<dbReference type="GeneID" id="70245115"/>
<dbReference type="Pfam" id="PF00072">
    <property type="entry name" value="Response_reg"/>
    <property type="match status" value="1"/>
</dbReference>
<protein>
    <submittedName>
        <fullName evidence="5">CheY-like superfamily</fullName>
    </submittedName>
</protein>
<dbReference type="PANTHER" id="PTHR45339">
    <property type="entry name" value="HYBRID SIGNAL TRANSDUCTION HISTIDINE KINASE J"/>
    <property type="match status" value="1"/>
</dbReference>
<reference evidence="5" key="1">
    <citation type="submission" date="2021-12" db="EMBL/GenBank/DDBJ databases">
        <title>Convergent genome expansion in fungi linked to evolution of root-endophyte symbiosis.</title>
        <authorList>
            <consortium name="DOE Joint Genome Institute"/>
            <person name="Ke Y.-H."/>
            <person name="Bonito G."/>
            <person name="Liao H.-L."/>
            <person name="Looney B."/>
            <person name="Rojas-Flechas A."/>
            <person name="Nash J."/>
            <person name="Hameed K."/>
            <person name="Schadt C."/>
            <person name="Martin F."/>
            <person name="Crous P.W."/>
            <person name="Miettinen O."/>
            <person name="Magnuson J.K."/>
            <person name="Labbe J."/>
            <person name="Jacobson D."/>
            <person name="Doktycz M.J."/>
            <person name="Veneault-Fourrey C."/>
            <person name="Kuo A."/>
            <person name="Mondo S."/>
            <person name="Calhoun S."/>
            <person name="Riley R."/>
            <person name="Ohm R."/>
            <person name="LaButti K."/>
            <person name="Andreopoulos B."/>
            <person name="Pangilinan J."/>
            <person name="Nolan M."/>
            <person name="Tritt A."/>
            <person name="Clum A."/>
            <person name="Lipzen A."/>
            <person name="Daum C."/>
            <person name="Barry K."/>
            <person name="Grigoriev I.V."/>
            <person name="Vilgalys R."/>
        </authorList>
    </citation>
    <scope>NUCLEOTIDE SEQUENCE</scope>
    <source>
        <strain evidence="5">PMI_201</strain>
    </source>
</reference>
<accession>A0AAD4Q3N6</accession>
<dbReference type="InterPro" id="IPR001789">
    <property type="entry name" value="Sig_transdc_resp-reg_receiver"/>
</dbReference>
<evidence type="ECO:0000256" key="3">
    <source>
        <dbReference type="PROSITE-ProRule" id="PRU00169"/>
    </source>
</evidence>
<evidence type="ECO:0000256" key="2">
    <source>
        <dbReference type="ARBA" id="ARBA00023012"/>
    </source>
</evidence>
<dbReference type="SMART" id="SM00448">
    <property type="entry name" value="REC"/>
    <property type="match status" value="1"/>
</dbReference>
<evidence type="ECO:0000259" key="4">
    <source>
        <dbReference type="PROSITE" id="PS50110"/>
    </source>
</evidence>
<organism evidence="5 6">
    <name type="scientific">Talaromyces proteolyticus</name>
    <dbReference type="NCBI Taxonomy" id="1131652"/>
    <lineage>
        <taxon>Eukaryota</taxon>
        <taxon>Fungi</taxon>
        <taxon>Dikarya</taxon>
        <taxon>Ascomycota</taxon>
        <taxon>Pezizomycotina</taxon>
        <taxon>Eurotiomycetes</taxon>
        <taxon>Eurotiomycetidae</taxon>
        <taxon>Eurotiales</taxon>
        <taxon>Trichocomaceae</taxon>
        <taxon>Talaromyces</taxon>
        <taxon>Talaromyces sect. Bacilispori</taxon>
    </lineage>
</organism>
<evidence type="ECO:0000313" key="5">
    <source>
        <dbReference type="EMBL" id="KAH8705234.1"/>
    </source>
</evidence>
<gene>
    <name evidence="5" type="ORF">BGW36DRAFT_367150</name>
</gene>
<keyword evidence="1 3" id="KW-0597">Phosphoprotein</keyword>
<evidence type="ECO:0000313" key="6">
    <source>
        <dbReference type="Proteomes" id="UP001201262"/>
    </source>
</evidence>
<keyword evidence="6" id="KW-1185">Reference proteome</keyword>
<dbReference type="SUPFAM" id="SSF52172">
    <property type="entry name" value="CheY-like"/>
    <property type="match status" value="1"/>
</dbReference>
<proteinExistence type="predicted"/>
<dbReference type="GO" id="GO:0000160">
    <property type="term" value="P:phosphorelay signal transduction system"/>
    <property type="evidence" value="ECO:0007669"/>
    <property type="project" value="UniProtKB-KW"/>
</dbReference>
<dbReference type="PANTHER" id="PTHR45339:SF1">
    <property type="entry name" value="HYBRID SIGNAL TRANSDUCTION HISTIDINE KINASE J"/>
    <property type="match status" value="1"/>
</dbReference>